<organism evidence="10 11">
    <name type="scientific">Actinacidiphila acididurans</name>
    <dbReference type="NCBI Taxonomy" id="2784346"/>
    <lineage>
        <taxon>Bacteria</taxon>
        <taxon>Bacillati</taxon>
        <taxon>Actinomycetota</taxon>
        <taxon>Actinomycetes</taxon>
        <taxon>Kitasatosporales</taxon>
        <taxon>Streptomycetaceae</taxon>
        <taxon>Actinacidiphila</taxon>
    </lineage>
</organism>
<proteinExistence type="inferred from homology"/>
<evidence type="ECO:0000256" key="5">
    <source>
        <dbReference type="ARBA" id="ARBA00022741"/>
    </source>
</evidence>
<name>A0ABS2TVX5_9ACTN</name>
<keyword evidence="5" id="KW-0547">Nucleotide-binding</keyword>
<dbReference type="GO" id="GO:0005524">
    <property type="term" value="F:ATP binding"/>
    <property type="evidence" value="ECO:0007669"/>
    <property type="project" value="UniProtKB-KW"/>
</dbReference>
<dbReference type="PANTHER" id="PTHR43166:SF9">
    <property type="entry name" value="GLUTAMATE_ASPARTATE IMPORT ATP-BINDING PROTEIN GLTL"/>
    <property type="match status" value="1"/>
</dbReference>
<dbReference type="InterPro" id="IPR030679">
    <property type="entry name" value="ABC_ATPase_HisP-typ"/>
</dbReference>
<comment type="subcellular location">
    <subcellularLocation>
        <location evidence="1">Cell membrane</location>
        <topology evidence="1">Peripheral membrane protein</topology>
    </subcellularLocation>
</comment>
<comment type="caution">
    <text evidence="10">The sequence shown here is derived from an EMBL/GenBank/DDBJ whole genome shotgun (WGS) entry which is preliminary data.</text>
</comment>
<keyword evidence="3" id="KW-0813">Transport</keyword>
<gene>
    <name evidence="10" type="ORF">ITX44_23735</name>
</gene>
<evidence type="ECO:0000256" key="2">
    <source>
        <dbReference type="ARBA" id="ARBA00005417"/>
    </source>
</evidence>
<accession>A0ABS2TVX5</accession>
<evidence type="ECO:0000256" key="6">
    <source>
        <dbReference type="ARBA" id="ARBA00022840"/>
    </source>
</evidence>
<feature type="domain" description="ABC transporter" evidence="9">
    <location>
        <begin position="20"/>
        <end position="254"/>
    </location>
</feature>
<keyword evidence="4" id="KW-1003">Cell membrane</keyword>
<evidence type="ECO:0000259" key="9">
    <source>
        <dbReference type="PROSITE" id="PS50893"/>
    </source>
</evidence>
<keyword evidence="7" id="KW-0029">Amino-acid transport</keyword>
<evidence type="ECO:0000256" key="7">
    <source>
        <dbReference type="ARBA" id="ARBA00022970"/>
    </source>
</evidence>
<dbReference type="InterPro" id="IPR017871">
    <property type="entry name" value="ABC_transporter-like_CS"/>
</dbReference>
<dbReference type="InterPro" id="IPR003439">
    <property type="entry name" value="ABC_transporter-like_ATP-bd"/>
</dbReference>
<dbReference type="PIRSF" id="PIRSF039085">
    <property type="entry name" value="ABC_ATPase_HisP"/>
    <property type="match status" value="1"/>
</dbReference>
<dbReference type="InterPro" id="IPR003593">
    <property type="entry name" value="AAA+_ATPase"/>
</dbReference>
<sequence length="263" mass="28517">MTVDAPGPAGAESAAGEPVLRLEEVRKGYGSSLVLRDVTLEVPVHTVTALIGASGSGKSTLLRCVNLLEEVDDGGIFLDGAEITAPRVDQDAVRRRIGVVFQSYNLFPHMTVLDNITLAPRRVHRVPRDRAEAEALELLARLGLADRAGAYPDRLSGGQQQRVAILRAVATRPRLLLLDEVTAALDPELVGEVLAVIRDLKEEGMTMVLATHEMAFARDVADQVCFLDAGVVLERGTPAEVFGAPRQQRTRDFLRRLTEAGRL</sequence>
<reference evidence="10 11" key="1">
    <citation type="submission" date="2021-01" db="EMBL/GenBank/DDBJ databases">
        <title>Streptomyces acididurans sp. nov., isolated from a peat swamp forest soil.</title>
        <authorList>
            <person name="Chantavorakit T."/>
            <person name="Duangmal K."/>
        </authorList>
    </citation>
    <scope>NUCLEOTIDE SEQUENCE [LARGE SCALE GENOMIC DNA]</scope>
    <source>
        <strain evidence="10 11">KK5PA1</strain>
    </source>
</reference>
<comment type="similarity">
    <text evidence="2">Belongs to the ABC transporter superfamily.</text>
</comment>
<dbReference type="Pfam" id="PF00005">
    <property type="entry name" value="ABC_tran"/>
    <property type="match status" value="1"/>
</dbReference>
<keyword evidence="11" id="KW-1185">Reference proteome</keyword>
<evidence type="ECO:0000313" key="11">
    <source>
        <dbReference type="Proteomes" id="UP000749040"/>
    </source>
</evidence>
<evidence type="ECO:0000256" key="3">
    <source>
        <dbReference type="ARBA" id="ARBA00022448"/>
    </source>
</evidence>
<dbReference type="EMBL" id="JADKYB010000013">
    <property type="protein sequence ID" value="MBM9507495.1"/>
    <property type="molecule type" value="Genomic_DNA"/>
</dbReference>
<dbReference type="InterPro" id="IPR027417">
    <property type="entry name" value="P-loop_NTPase"/>
</dbReference>
<evidence type="ECO:0000256" key="4">
    <source>
        <dbReference type="ARBA" id="ARBA00022475"/>
    </source>
</evidence>
<dbReference type="Proteomes" id="UP000749040">
    <property type="component" value="Unassembled WGS sequence"/>
</dbReference>
<dbReference type="PROSITE" id="PS50893">
    <property type="entry name" value="ABC_TRANSPORTER_2"/>
    <property type="match status" value="1"/>
</dbReference>
<keyword evidence="6 10" id="KW-0067">ATP-binding</keyword>
<evidence type="ECO:0000256" key="1">
    <source>
        <dbReference type="ARBA" id="ARBA00004202"/>
    </source>
</evidence>
<dbReference type="RefSeq" id="WP_205359357.1">
    <property type="nucleotide sequence ID" value="NZ_JADKYB010000013.1"/>
</dbReference>
<dbReference type="PROSITE" id="PS00211">
    <property type="entry name" value="ABC_TRANSPORTER_1"/>
    <property type="match status" value="1"/>
</dbReference>
<evidence type="ECO:0000313" key="10">
    <source>
        <dbReference type="EMBL" id="MBM9507495.1"/>
    </source>
</evidence>
<dbReference type="Gene3D" id="3.40.50.300">
    <property type="entry name" value="P-loop containing nucleotide triphosphate hydrolases"/>
    <property type="match status" value="1"/>
</dbReference>
<protein>
    <submittedName>
        <fullName evidence="10">Amino acid ABC transporter ATP-binding protein</fullName>
    </submittedName>
</protein>
<dbReference type="InterPro" id="IPR050086">
    <property type="entry name" value="MetN_ABC_transporter-like"/>
</dbReference>
<evidence type="ECO:0000256" key="8">
    <source>
        <dbReference type="ARBA" id="ARBA00023136"/>
    </source>
</evidence>
<dbReference type="SMART" id="SM00382">
    <property type="entry name" value="AAA"/>
    <property type="match status" value="1"/>
</dbReference>
<dbReference type="SUPFAM" id="SSF52540">
    <property type="entry name" value="P-loop containing nucleoside triphosphate hydrolases"/>
    <property type="match status" value="1"/>
</dbReference>
<dbReference type="PANTHER" id="PTHR43166">
    <property type="entry name" value="AMINO ACID IMPORT ATP-BINDING PROTEIN"/>
    <property type="match status" value="1"/>
</dbReference>
<keyword evidence="8" id="KW-0472">Membrane</keyword>